<evidence type="ECO:0000256" key="2">
    <source>
        <dbReference type="ARBA" id="ARBA00023274"/>
    </source>
</evidence>
<dbReference type="NCBIfam" id="TIGR00002">
    <property type="entry name" value="S16"/>
    <property type="match status" value="1"/>
</dbReference>
<evidence type="ECO:0000313" key="4">
    <source>
        <dbReference type="EMBL" id="BBE30675.1"/>
    </source>
</evidence>
<dbReference type="SUPFAM" id="SSF54565">
    <property type="entry name" value="Ribosomal protein S16"/>
    <property type="match status" value="1"/>
</dbReference>
<name>A0A7G1G3Q7_9BACT</name>
<dbReference type="RefSeq" id="WP_190615749.1">
    <property type="nucleotide sequence ID" value="NZ_AP018712.1"/>
</dbReference>
<evidence type="ECO:0000256" key="3">
    <source>
        <dbReference type="HAMAP-Rule" id="MF_00385"/>
    </source>
</evidence>
<dbReference type="GO" id="GO:0003735">
    <property type="term" value="F:structural constituent of ribosome"/>
    <property type="evidence" value="ECO:0007669"/>
    <property type="project" value="InterPro"/>
</dbReference>
<dbReference type="InParanoid" id="A0A7G1G3Q7"/>
<dbReference type="GO" id="GO:0005737">
    <property type="term" value="C:cytoplasm"/>
    <property type="evidence" value="ECO:0007669"/>
    <property type="project" value="UniProtKB-ARBA"/>
</dbReference>
<dbReference type="InterPro" id="IPR023803">
    <property type="entry name" value="Ribosomal_bS16_dom_sf"/>
</dbReference>
<dbReference type="FunCoup" id="A0A7G1G3Q7">
    <property type="interactions" value="406"/>
</dbReference>
<dbReference type="GO" id="GO:0006412">
    <property type="term" value="P:translation"/>
    <property type="evidence" value="ECO:0007669"/>
    <property type="project" value="UniProtKB-UniRule"/>
</dbReference>
<dbReference type="EMBL" id="AP018712">
    <property type="protein sequence ID" value="BBE30675.1"/>
    <property type="molecule type" value="Genomic_DNA"/>
</dbReference>
<dbReference type="InterPro" id="IPR000307">
    <property type="entry name" value="Ribosomal_bS16"/>
</dbReference>
<evidence type="ECO:0000313" key="5">
    <source>
        <dbReference type="Proteomes" id="UP000516361"/>
    </source>
</evidence>
<dbReference type="KEGG" id="ocy:OSSY52_08160"/>
<proteinExistence type="inferred from homology"/>
<gene>
    <name evidence="3 4" type="primary">rpsP</name>
    <name evidence="4" type="ORF">OSSY52_08160</name>
</gene>
<dbReference type="Pfam" id="PF00886">
    <property type="entry name" value="Ribosomal_S16"/>
    <property type="match status" value="1"/>
</dbReference>
<accession>A0A7G1G3Q7</accession>
<keyword evidence="5" id="KW-1185">Reference proteome</keyword>
<dbReference type="PANTHER" id="PTHR12919">
    <property type="entry name" value="30S RIBOSOMAL PROTEIN S16"/>
    <property type="match status" value="1"/>
</dbReference>
<sequence length="92" mass="10950">MVKIRLNRMGRRHQAFYRIVVVDSHEKRSGRYLESLGYYNPINDNDLYKVNEEKAIEWLLKGAQPTATAKSILSKLGVMKKFDEMKYEKRRK</sequence>
<dbReference type="Gene3D" id="3.30.1320.10">
    <property type="match status" value="1"/>
</dbReference>
<dbReference type="GO" id="GO:0015935">
    <property type="term" value="C:small ribosomal subunit"/>
    <property type="evidence" value="ECO:0007669"/>
    <property type="project" value="TreeGrafter"/>
</dbReference>
<protein>
    <recommendedName>
        <fullName evidence="3">Small ribosomal subunit protein bS16</fullName>
    </recommendedName>
</protein>
<keyword evidence="2 3" id="KW-0687">Ribonucleoprotein</keyword>
<keyword evidence="1 3" id="KW-0689">Ribosomal protein</keyword>
<dbReference type="Proteomes" id="UP000516361">
    <property type="component" value="Chromosome"/>
</dbReference>
<dbReference type="AlphaFoldDB" id="A0A7G1G3Q7"/>
<evidence type="ECO:0000256" key="1">
    <source>
        <dbReference type="ARBA" id="ARBA00022980"/>
    </source>
</evidence>
<reference evidence="4 5" key="1">
    <citation type="submission" date="2018-06" db="EMBL/GenBank/DDBJ databases">
        <title>Genome sequencing of Oceanotoga sp. sy52.</title>
        <authorList>
            <person name="Mori K."/>
        </authorList>
    </citation>
    <scope>NUCLEOTIDE SEQUENCE [LARGE SCALE GENOMIC DNA]</scope>
    <source>
        <strain evidence="5">sy52</strain>
    </source>
</reference>
<dbReference type="HAMAP" id="MF_00385">
    <property type="entry name" value="Ribosomal_bS16"/>
    <property type="match status" value="1"/>
</dbReference>
<organism evidence="4 5">
    <name type="scientific">Tepiditoga spiralis</name>
    <dbReference type="NCBI Taxonomy" id="2108365"/>
    <lineage>
        <taxon>Bacteria</taxon>
        <taxon>Thermotogati</taxon>
        <taxon>Thermotogota</taxon>
        <taxon>Thermotogae</taxon>
        <taxon>Petrotogales</taxon>
        <taxon>Petrotogaceae</taxon>
        <taxon>Tepiditoga</taxon>
    </lineage>
</organism>
<dbReference type="PANTHER" id="PTHR12919:SF20">
    <property type="entry name" value="SMALL RIBOSOMAL SUBUNIT PROTEIN BS16M"/>
    <property type="match status" value="1"/>
</dbReference>
<comment type="similarity">
    <text evidence="3">Belongs to the bacterial ribosomal protein bS16 family.</text>
</comment>